<feature type="transmembrane region" description="Helical" evidence="10">
    <location>
        <begin position="163"/>
        <end position="185"/>
    </location>
</feature>
<keyword evidence="8 10" id="KW-1133">Transmembrane helix</keyword>
<proteinExistence type="inferred from homology"/>
<keyword evidence="7 10" id="KW-0812">Transmembrane</keyword>
<evidence type="ECO:0000313" key="12">
    <source>
        <dbReference type="Proteomes" id="UP000825434"/>
    </source>
</evidence>
<evidence type="ECO:0000256" key="2">
    <source>
        <dbReference type="ARBA" id="ARBA00009140"/>
    </source>
</evidence>
<keyword evidence="12" id="KW-1185">Reference proteome</keyword>
<dbReference type="InterPro" id="IPR007269">
    <property type="entry name" value="ICMT_MeTrfase"/>
</dbReference>
<comment type="similarity">
    <text evidence="2 10">Belongs to the class VI-like SAM-binding methyltransferase superfamily. Isoprenylcysteine carboxyl methyltransferase family.</text>
</comment>
<dbReference type="InterPro" id="IPR025770">
    <property type="entry name" value="PPMT_MeTrfase"/>
</dbReference>
<keyword evidence="6 10" id="KW-0949">S-adenosyl-L-methionine</keyword>
<dbReference type="EC" id="2.1.1.100" evidence="3 10"/>
<dbReference type="EMBL" id="CP076666">
    <property type="protein sequence ID" value="QWU89902.1"/>
    <property type="molecule type" value="Genomic_DNA"/>
</dbReference>
<evidence type="ECO:0000256" key="5">
    <source>
        <dbReference type="ARBA" id="ARBA00022679"/>
    </source>
</evidence>
<evidence type="ECO:0000313" key="11">
    <source>
        <dbReference type="EMBL" id="QWU89902.1"/>
    </source>
</evidence>
<evidence type="ECO:0000256" key="1">
    <source>
        <dbReference type="ARBA" id="ARBA00004141"/>
    </source>
</evidence>
<accession>A0ABX8IA17</accession>
<name>A0ABX8IA17_9ASCO</name>
<keyword evidence="10" id="KW-0256">Endoplasmic reticulum</keyword>
<dbReference type="PROSITE" id="PS51564">
    <property type="entry name" value="SAM_ICMT"/>
    <property type="match status" value="1"/>
</dbReference>
<organism evidence="11 12">
    <name type="scientific">Candidozyma haemuli</name>
    <dbReference type="NCBI Taxonomy" id="45357"/>
    <lineage>
        <taxon>Eukaryota</taxon>
        <taxon>Fungi</taxon>
        <taxon>Dikarya</taxon>
        <taxon>Ascomycota</taxon>
        <taxon>Saccharomycotina</taxon>
        <taxon>Pichiomycetes</taxon>
        <taxon>Metschnikowiaceae</taxon>
        <taxon>Candidozyma</taxon>
    </lineage>
</organism>
<comment type="caution">
    <text evidence="10">Lacks conserved residue(s) required for the propagation of feature annotation.</text>
</comment>
<evidence type="ECO:0000256" key="8">
    <source>
        <dbReference type="ARBA" id="ARBA00022989"/>
    </source>
</evidence>
<dbReference type="PANTHER" id="PTHR12714:SF9">
    <property type="entry name" value="PROTEIN-S-ISOPRENYLCYSTEINE O-METHYLTRANSFERASE"/>
    <property type="match status" value="1"/>
</dbReference>
<evidence type="ECO:0000256" key="9">
    <source>
        <dbReference type="ARBA" id="ARBA00023136"/>
    </source>
</evidence>
<feature type="transmembrane region" description="Helical" evidence="10">
    <location>
        <begin position="12"/>
        <end position="35"/>
    </location>
</feature>
<comment type="subcellular location">
    <subcellularLocation>
        <location evidence="10">Endoplasmic reticulum membrane</location>
        <topology evidence="10">Multi-pass membrane protein</topology>
    </subcellularLocation>
    <subcellularLocation>
        <location evidence="1">Membrane</location>
        <topology evidence="1">Multi-pass membrane protein</topology>
    </subcellularLocation>
</comment>
<evidence type="ECO:0000256" key="3">
    <source>
        <dbReference type="ARBA" id="ARBA00012151"/>
    </source>
</evidence>
<evidence type="ECO:0000256" key="6">
    <source>
        <dbReference type="ARBA" id="ARBA00022691"/>
    </source>
</evidence>
<dbReference type="PANTHER" id="PTHR12714">
    <property type="entry name" value="PROTEIN-S ISOPRENYLCYSTEINE O-METHYLTRANSFERASE"/>
    <property type="match status" value="1"/>
</dbReference>
<keyword evidence="5" id="KW-0808">Transferase</keyword>
<keyword evidence="9 10" id="KW-0472">Membrane</keyword>
<sequence>MYSGYDPKAVRLHVVAGKAFLLGIVFTIALLYLVLSGSPLGNRVALYTLMNTVFYMSEFLTTAIFNTENVDDDSFILNDIELHAVHAVSMIETWLLHRYWKFNSTFFWIGLSVLLFGQFCRTYAMYSAGTSFHHYVQKERSQKHVLVETGIYSWSRHPSYFGFFWWFAGSQLLLQNAFTLLVGAWKLQRFFEARIAYEEQYLESFFGEKYKAYRRRTPTLIPGIA</sequence>
<keyword evidence="4 10" id="KW-0489">Methyltransferase</keyword>
<dbReference type="Gene3D" id="1.20.120.1630">
    <property type="match status" value="1"/>
</dbReference>
<gene>
    <name evidence="11" type="ORF">CA3LBN_004260</name>
</gene>
<dbReference type="Proteomes" id="UP000825434">
    <property type="component" value="Chromosome 6"/>
</dbReference>
<dbReference type="Pfam" id="PF04140">
    <property type="entry name" value="ICMT"/>
    <property type="match status" value="1"/>
</dbReference>
<evidence type="ECO:0000256" key="7">
    <source>
        <dbReference type="ARBA" id="ARBA00022692"/>
    </source>
</evidence>
<protein>
    <recommendedName>
        <fullName evidence="3 10">Protein-S-isoprenylcysteine O-methyltransferase</fullName>
        <ecNumber evidence="3 10">2.1.1.100</ecNumber>
    </recommendedName>
</protein>
<feature type="transmembrane region" description="Helical" evidence="10">
    <location>
        <begin position="106"/>
        <end position="126"/>
    </location>
</feature>
<comment type="catalytic activity">
    <reaction evidence="10">
        <text>[protein]-C-terminal S-[(2E,6E)-farnesyl]-L-cysteine + S-adenosyl-L-methionine = [protein]-C-terminal S-[(2E,6E)-farnesyl]-L-cysteine methyl ester + S-adenosyl-L-homocysteine</text>
        <dbReference type="Rhea" id="RHEA:21672"/>
        <dbReference type="Rhea" id="RHEA-COMP:12125"/>
        <dbReference type="Rhea" id="RHEA-COMP:12126"/>
        <dbReference type="ChEBI" id="CHEBI:57856"/>
        <dbReference type="ChEBI" id="CHEBI:59789"/>
        <dbReference type="ChEBI" id="CHEBI:90510"/>
        <dbReference type="ChEBI" id="CHEBI:90511"/>
        <dbReference type="EC" id="2.1.1.100"/>
    </reaction>
</comment>
<reference evidence="11 12" key="1">
    <citation type="submission" date="2021-06" db="EMBL/GenBank/DDBJ databases">
        <title>Candida outbreak in Lebanon.</title>
        <authorList>
            <person name="Finianos M."/>
        </authorList>
    </citation>
    <scope>NUCLEOTIDE SEQUENCE [LARGE SCALE GENOMIC DNA]</scope>
    <source>
        <strain evidence="11">CA3LBN</strain>
    </source>
</reference>
<evidence type="ECO:0000256" key="10">
    <source>
        <dbReference type="RuleBase" id="RU362022"/>
    </source>
</evidence>
<evidence type="ECO:0000256" key="4">
    <source>
        <dbReference type="ARBA" id="ARBA00022603"/>
    </source>
</evidence>